<dbReference type="InterPro" id="IPR029058">
    <property type="entry name" value="AB_hydrolase_fold"/>
</dbReference>
<feature type="compositionally biased region" description="Acidic residues" evidence="1">
    <location>
        <begin position="25"/>
        <end position="38"/>
    </location>
</feature>
<evidence type="ECO:0000313" key="2">
    <source>
        <dbReference type="EMBL" id="KAK3379447.1"/>
    </source>
</evidence>
<feature type="region of interest" description="Disordered" evidence="1">
    <location>
        <begin position="246"/>
        <end position="285"/>
    </location>
</feature>
<evidence type="ECO:0000313" key="3">
    <source>
        <dbReference type="Proteomes" id="UP001287356"/>
    </source>
</evidence>
<keyword evidence="3" id="KW-1185">Reference proteome</keyword>
<feature type="region of interest" description="Disordered" evidence="1">
    <location>
        <begin position="1"/>
        <end position="67"/>
    </location>
</feature>
<protein>
    <recommendedName>
        <fullName evidence="4">Phosphatidylcholine-sterol O-acyltransferase-like protein</fullName>
    </recommendedName>
</protein>
<proteinExistence type="predicted"/>
<feature type="region of interest" description="Disordered" evidence="1">
    <location>
        <begin position="95"/>
        <end position="179"/>
    </location>
</feature>
<feature type="compositionally biased region" description="Polar residues" evidence="1">
    <location>
        <begin position="98"/>
        <end position="111"/>
    </location>
</feature>
<gene>
    <name evidence="2" type="ORF">B0T24DRAFT_590014</name>
</gene>
<dbReference type="AlphaFoldDB" id="A0AAE0KNJ2"/>
<dbReference type="EMBL" id="JAULSN010000002">
    <property type="protein sequence ID" value="KAK3379447.1"/>
    <property type="molecule type" value="Genomic_DNA"/>
</dbReference>
<dbReference type="Gene3D" id="3.40.50.1820">
    <property type="entry name" value="alpha/beta hydrolase"/>
    <property type="match status" value="1"/>
</dbReference>
<feature type="compositionally biased region" description="Polar residues" evidence="1">
    <location>
        <begin position="267"/>
        <end position="285"/>
    </location>
</feature>
<name>A0AAE0KNJ2_9PEZI</name>
<feature type="region of interest" description="Disordered" evidence="1">
    <location>
        <begin position="353"/>
        <end position="373"/>
    </location>
</feature>
<feature type="region of interest" description="Disordered" evidence="1">
    <location>
        <begin position="694"/>
        <end position="719"/>
    </location>
</feature>
<sequence length="864" mass="92851">MPSPAPDMAEQDGEDHPSLQQSSDGAEDDEDVYGDQDDAQSFIQPAMSPVATRLTSPRTPAVERAAAMDDLVPERGLFEAPGDGETGGLHIIGEASVKNGTTGPSLPSTASEPFAPPRRRTTVGTYPVHQPQGGSMPMPWQAGPKTFLIDEPANPKPASSMSSVFGGGPSRVQRSASAGENALKRLSKALPSISIPTGLIPSIPTPSFFSSSSSQKDEPAAQPQKSSPQLMSDRIAARWETTWGYISSGHTTPNPSSPNPEAIGTPLTRTPSAKTPTLRKSTSDDSLLYQSLSRVSSFGDDNRFVNVREQVNSRIKAIRDSWDGPSFKLPQFQNLLTTPLKKAATSSAAEPFLNASRSGSVPNGPRARRDDLPPLDSILESLTGDVVVMGGYRGSVLRSSQPPYRQLWVPVKVGLKIRKVNMEVGLDPEDEETMEQHIFPSGMLQNIGPVDISKRLFKKLRECENARQGKLRVHDYGYDWRLSPHLLSRKLNEYLEKLPSNQLGTPAAQRGALVIAHSLGGLITRHAVNQRPELFSGVVYAGVPQRCINILGPLRNGDAVLLNEKVLTAQVNFSLRTTFIFLPEDGFCFIDKVTKEEYPIDFYNADDWVKYRLSPCVSEPALPPLSRTSTFGSLLNLTESLPSLPLRSRSNSQQKKVPLDATAHQHRMPEAVGREGHSTSPLVGGVSSAGGISSLSSTGASSTPATAAASAASPGGPGTAAQARYMEYLRRTLAEIKRFRSELGHNTEHQDANAYPPLAVIYTKDIPTVHAARVAGREGIPCADAYDDLVFRSGDGVVLAREAMLPPGYELAKDGRICSDRGHVSLLGDMSAVGRALEAVVRGRRKGIGMGAESAAGGRRTWAA</sequence>
<evidence type="ECO:0008006" key="4">
    <source>
        <dbReference type="Google" id="ProtNLM"/>
    </source>
</evidence>
<evidence type="ECO:0000256" key="1">
    <source>
        <dbReference type="SAM" id="MobiDB-lite"/>
    </source>
</evidence>
<dbReference type="SUPFAM" id="SSF53474">
    <property type="entry name" value="alpha/beta-Hydrolases"/>
    <property type="match status" value="1"/>
</dbReference>
<organism evidence="2 3">
    <name type="scientific">Lasiosphaeria ovina</name>
    <dbReference type="NCBI Taxonomy" id="92902"/>
    <lineage>
        <taxon>Eukaryota</taxon>
        <taxon>Fungi</taxon>
        <taxon>Dikarya</taxon>
        <taxon>Ascomycota</taxon>
        <taxon>Pezizomycotina</taxon>
        <taxon>Sordariomycetes</taxon>
        <taxon>Sordariomycetidae</taxon>
        <taxon>Sordariales</taxon>
        <taxon>Lasiosphaeriaceae</taxon>
        <taxon>Lasiosphaeria</taxon>
    </lineage>
</organism>
<comment type="caution">
    <text evidence="2">The sequence shown here is derived from an EMBL/GenBank/DDBJ whole genome shotgun (WGS) entry which is preliminary data.</text>
</comment>
<feature type="region of interest" description="Disordered" evidence="1">
    <location>
        <begin position="206"/>
        <end position="230"/>
    </location>
</feature>
<dbReference type="PANTHER" id="PTHR11440">
    <property type="entry name" value="LECITHIN-CHOLESTEROL ACYLTRANSFERASE-RELATED"/>
    <property type="match status" value="1"/>
</dbReference>
<dbReference type="Proteomes" id="UP001287356">
    <property type="component" value="Unassembled WGS sequence"/>
</dbReference>
<reference evidence="2" key="1">
    <citation type="journal article" date="2023" name="Mol. Phylogenet. Evol.">
        <title>Genome-scale phylogeny and comparative genomics of the fungal order Sordariales.</title>
        <authorList>
            <person name="Hensen N."/>
            <person name="Bonometti L."/>
            <person name="Westerberg I."/>
            <person name="Brannstrom I.O."/>
            <person name="Guillou S."/>
            <person name="Cros-Aarteil S."/>
            <person name="Calhoun S."/>
            <person name="Haridas S."/>
            <person name="Kuo A."/>
            <person name="Mondo S."/>
            <person name="Pangilinan J."/>
            <person name="Riley R."/>
            <person name="LaButti K."/>
            <person name="Andreopoulos B."/>
            <person name="Lipzen A."/>
            <person name="Chen C."/>
            <person name="Yan M."/>
            <person name="Daum C."/>
            <person name="Ng V."/>
            <person name="Clum A."/>
            <person name="Steindorff A."/>
            <person name="Ohm R.A."/>
            <person name="Martin F."/>
            <person name="Silar P."/>
            <person name="Natvig D.O."/>
            <person name="Lalanne C."/>
            <person name="Gautier V."/>
            <person name="Ament-Velasquez S.L."/>
            <person name="Kruys A."/>
            <person name="Hutchinson M.I."/>
            <person name="Powell A.J."/>
            <person name="Barry K."/>
            <person name="Miller A.N."/>
            <person name="Grigoriev I.V."/>
            <person name="Debuchy R."/>
            <person name="Gladieux P."/>
            <person name="Hiltunen Thoren M."/>
            <person name="Johannesson H."/>
        </authorList>
    </citation>
    <scope>NUCLEOTIDE SEQUENCE</scope>
    <source>
        <strain evidence="2">CBS 958.72</strain>
    </source>
</reference>
<feature type="compositionally biased region" description="Low complexity" evidence="1">
    <location>
        <begin position="694"/>
        <end position="714"/>
    </location>
</feature>
<reference evidence="2" key="2">
    <citation type="submission" date="2023-06" db="EMBL/GenBank/DDBJ databases">
        <authorList>
            <consortium name="Lawrence Berkeley National Laboratory"/>
            <person name="Haridas S."/>
            <person name="Hensen N."/>
            <person name="Bonometti L."/>
            <person name="Westerberg I."/>
            <person name="Brannstrom I.O."/>
            <person name="Guillou S."/>
            <person name="Cros-Aarteil S."/>
            <person name="Calhoun S."/>
            <person name="Kuo A."/>
            <person name="Mondo S."/>
            <person name="Pangilinan J."/>
            <person name="Riley R."/>
            <person name="Labutti K."/>
            <person name="Andreopoulos B."/>
            <person name="Lipzen A."/>
            <person name="Chen C."/>
            <person name="Yanf M."/>
            <person name="Daum C."/>
            <person name="Ng V."/>
            <person name="Clum A."/>
            <person name="Steindorff A."/>
            <person name="Ohm R."/>
            <person name="Martin F."/>
            <person name="Silar P."/>
            <person name="Natvig D."/>
            <person name="Lalanne C."/>
            <person name="Gautier V."/>
            <person name="Ament-Velasquez S.L."/>
            <person name="Kruys A."/>
            <person name="Hutchinson M.I."/>
            <person name="Powell A.J."/>
            <person name="Barry K."/>
            <person name="Miller A.N."/>
            <person name="Grigoriev I.V."/>
            <person name="Debuchy R."/>
            <person name="Gladieux P."/>
            <person name="Thoren M.H."/>
            <person name="Johannesson H."/>
        </authorList>
    </citation>
    <scope>NUCLEOTIDE SEQUENCE</scope>
    <source>
        <strain evidence="2">CBS 958.72</strain>
    </source>
</reference>
<accession>A0AAE0KNJ2</accession>